<evidence type="ECO:0000256" key="1">
    <source>
        <dbReference type="SAM" id="MobiDB-lite"/>
    </source>
</evidence>
<dbReference type="PANTHER" id="PTHR33240">
    <property type="entry name" value="OS08G0508500 PROTEIN"/>
    <property type="match status" value="1"/>
</dbReference>
<sequence length="711" mass="79975">MEVTGLGEKDRGAEPHDQGTEVTKEAEEHDGKGSPRIEESAQAEGAALTKEELLQIIESQDHALEILKKEVEALKRNGGDPHTPGSKRKERDEEGDGASSLMRRTEEMGHLTRHLESDYDDYNGWAQRRAGRGWGVRQPLARSILAESPSSVIPALPSYDGTNDPEDHLNNYFTKMQLYSSSDATMCRAFPSTFTGVVLDWYHQLEEGRIDCFEHFASLFLSKFASRKRRTLTISALFKVRQRENEPLRDFYERWMSVAMAVKDVKPPVLGCCLDECTTSEELCRALSKRDVTSTEDLDRRVQKVIMLEETLAARRFDRRKNKTEEGEGYRPQAPRVPMAAPNVPFPGRRMENQRPVPKSAGNFTELNDTLKNVLQYVKDKGYHLRWPGPMRRRPNEQNLDRYCEFHRERGHHTADCYQLKSEIQGMVDRGMLNDFVKKDDRTQRTFVAREAQVKAPDEKPEAADGHPKEGAVLPPPQFNVEQEANPNRVRLTIEAITGSIDLRQKLEEGRRLKSATASAREAIQIRFNEVPEEACRTPSTEALEIRGVVAGCEVKRMLVDTGSFMDVLFLSTFEKMQLAPSMVTPADTVLIGFSGAPAQVIGRVRLPVTLGDEALCVTHTVDFGIVDCPSPYNAILGRPLLALFNGVASSCHQVLKFVTLEGIGISRGEASAEARLAKRSRMYNIDTRPEDLPRAEAADEEIHVPRRLGH</sequence>
<dbReference type="CDD" id="cd00303">
    <property type="entry name" value="retropepsin_like"/>
    <property type="match status" value="1"/>
</dbReference>
<feature type="region of interest" description="Disordered" evidence="1">
    <location>
        <begin position="75"/>
        <end position="104"/>
    </location>
</feature>
<dbReference type="AlphaFoldDB" id="A0AAV2EE72"/>
<feature type="region of interest" description="Disordered" evidence="1">
    <location>
        <begin position="1"/>
        <end position="46"/>
    </location>
</feature>
<evidence type="ECO:0000313" key="3">
    <source>
        <dbReference type="EMBL" id="CAL1383983.1"/>
    </source>
</evidence>
<dbReference type="Proteomes" id="UP001497516">
    <property type="component" value="Chromosome 4"/>
</dbReference>
<evidence type="ECO:0000313" key="4">
    <source>
        <dbReference type="Proteomes" id="UP001497516"/>
    </source>
</evidence>
<feature type="region of interest" description="Disordered" evidence="1">
    <location>
        <begin position="452"/>
        <end position="480"/>
    </location>
</feature>
<protein>
    <recommendedName>
        <fullName evidence="2">Retrotransposon gag domain-containing protein</fullName>
    </recommendedName>
</protein>
<accession>A0AAV2EE72</accession>
<feature type="domain" description="Retrotransposon gag" evidence="2">
    <location>
        <begin position="189"/>
        <end position="263"/>
    </location>
</feature>
<dbReference type="Pfam" id="PF03732">
    <property type="entry name" value="Retrotrans_gag"/>
    <property type="match status" value="1"/>
</dbReference>
<dbReference type="EMBL" id="OZ034817">
    <property type="protein sequence ID" value="CAL1383983.1"/>
    <property type="molecule type" value="Genomic_DNA"/>
</dbReference>
<proteinExistence type="predicted"/>
<keyword evidence="4" id="KW-1185">Reference proteome</keyword>
<dbReference type="PANTHER" id="PTHR33240:SF15">
    <property type="entry name" value="GAG-PRO-LIKE PROTEIN"/>
    <property type="match status" value="1"/>
</dbReference>
<dbReference type="InterPro" id="IPR021109">
    <property type="entry name" value="Peptidase_aspartic_dom_sf"/>
</dbReference>
<feature type="compositionally biased region" description="Basic and acidic residues" evidence="1">
    <location>
        <begin position="689"/>
        <end position="705"/>
    </location>
</feature>
<gene>
    <name evidence="3" type="ORF">LTRI10_LOCUS25220</name>
</gene>
<evidence type="ECO:0000259" key="2">
    <source>
        <dbReference type="Pfam" id="PF03732"/>
    </source>
</evidence>
<name>A0AAV2EE72_9ROSI</name>
<organism evidence="3 4">
    <name type="scientific">Linum trigynum</name>
    <dbReference type="NCBI Taxonomy" id="586398"/>
    <lineage>
        <taxon>Eukaryota</taxon>
        <taxon>Viridiplantae</taxon>
        <taxon>Streptophyta</taxon>
        <taxon>Embryophyta</taxon>
        <taxon>Tracheophyta</taxon>
        <taxon>Spermatophyta</taxon>
        <taxon>Magnoliopsida</taxon>
        <taxon>eudicotyledons</taxon>
        <taxon>Gunneridae</taxon>
        <taxon>Pentapetalae</taxon>
        <taxon>rosids</taxon>
        <taxon>fabids</taxon>
        <taxon>Malpighiales</taxon>
        <taxon>Linaceae</taxon>
        <taxon>Linum</taxon>
    </lineage>
</organism>
<dbReference type="Gene3D" id="2.40.70.10">
    <property type="entry name" value="Acid Proteases"/>
    <property type="match status" value="1"/>
</dbReference>
<feature type="compositionally biased region" description="Basic and acidic residues" evidence="1">
    <location>
        <begin position="7"/>
        <end position="39"/>
    </location>
</feature>
<feature type="region of interest" description="Disordered" evidence="1">
    <location>
        <begin position="689"/>
        <end position="711"/>
    </location>
</feature>
<reference evidence="3 4" key="1">
    <citation type="submission" date="2024-04" db="EMBL/GenBank/DDBJ databases">
        <authorList>
            <person name="Fracassetti M."/>
        </authorList>
    </citation>
    <scope>NUCLEOTIDE SEQUENCE [LARGE SCALE GENOMIC DNA]</scope>
</reference>
<feature type="compositionally biased region" description="Basic and acidic residues" evidence="1">
    <location>
        <begin position="452"/>
        <end position="470"/>
    </location>
</feature>
<dbReference type="InterPro" id="IPR005162">
    <property type="entry name" value="Retrotrans_gag_dom"/>
</dbReference>